<evidence type="ECO:0000313" key="2">
    <source>
        <dbReference type="Proteomes" id="UP000019666"/>
    </source>
</evidence>
<proteinExistence type="predicted"/>
<sequence>MEDDRLPEGGVNRPLSIAAHADRQPALALHMGLPGTRLDIVLGGPHPLLVEVVRAMARVAAQADHAAVPTGMASGPAIKTED</sequence>
<accession>A0A017HEC2</accession>
<evidence type="ECO:0000313" key="1">
    <source>
        <dbReference type="EMBL" id="EYD72124.1"/>
    </source>
</evidence>
<dbReference type="Proteomes" id="UP000019666">
    <property type="component" value="Unassembled WGS sequence"/>
</dbReference>
<keyword evidence="2" id="KW-1185">Reference proteome</keyword>
<reference evidence="1 2" key="1">
    <citation type="submission" date="2013-02" db="EMBL/GenBank/DDBJ databases">
        <authorList>
            <person name="Fiebig A."/>
            <person name="Goeker M."/>
            <person name="Klenk H.-P.P."/>
        </authorList>
    </citation>
    <scope>NUCLEOTIDE SEQUENCE [LARGE SCALE GENOMIC DNA]</scope>
    <source>
        <strain evidence="1 2">DSM 19309</strain>
    </source>
</reference>
<protein>
    <submittedName>
        <fullName evidence="1">Uncharacterized protein</fullName>
    </submittedName>
</protein>
<name>A0A017HEC2_9RHOB</name>
<dbReference type="HOGENOM" id="CLU_2556186_0_0_5"/>
<gene>
    <name evidence="1" type="ORF">Rumeso_04851</name>
</gene>
<organism evidence="1 2">
    <name type="scientific">Rubellimicrobium mesophilum DSM 19309</name>
    <dbReference type="NCBI Taxonomy" id="442562"/>
    <lineage>
        <taxon>Bacteria</taxon>
        <taxon>Pseudomonadati</taxon>
        <taxon>Pseudomonadota</taxon>
        <taxon>Alphaproteobacteria</taxon>
        <taxon>Rhodobacterales</taxon>
        <taxon>Roseobacteraceae</taxon>
        <taxon>Rubellimicrobium</taxon>
    </lineage>
</organism>
<dbReference type="AlphaFoldDB" id="A0A017HEC2"/>
<dbReference type="EMBL" id="AOSK01000134">
    <property type="protein sequence ID" value="EYD72124.1"/>
    <property type="molecule type" value="Genomic_DNA"/>
</dbReference>
<comment type="caution">
    <text evidence="1">The sequence shown here is derived from an EMBL/GenBank/DDBJ whole genome shotgun (WGS) entry which is preliminary data.</text>
</comment>
<dbReference type="RefSeq" id="WP_037277796.1">
    <property type="nucleotide sequence ID" value="NZ_KK088540.1"/>
</dbReference>